<evidence type="ECO:0000313" key="2">
    <source>
        <dbReference type="EMBL" id="MFC6673616.1"/>
    </source>
</evidence>
<feature type="transmembrane region" description="Helical" evidence="1">
    <location>
        <begin position="48"/>
        <end position="66"/>
    </location>
</feature>
<feature type="transmembrane region" description="Helical" evidence="1">
    <location>
        <begin position="73"/>
        <end position="91"/>
    </location>
</feature>
<feature type="transmembrane region" description="Helical" evidence="1">
    <location>
        <begin position="97"/>
        <end position="118"/>
    </location>
</feature>
<dbReference type="EMBL" id="JBHSWE010000001">
    <property type="protein sequence ID" value="MFC6673616.1"/>
    <property type="molecule type" value="Genomic_DNA"/>
</dbReference>
<keyword evidence="3" id="KW-1185">Reference proteome</keyword>
<keyword evidence="1" id="KW-1133">Transmembrane helix</keyword>
<dbReference type="Proteomes" id="UP001596422">
    <property type="component" value="Unassembled WGS sequence"/>
</dbReference>
<protein>
    <submittedName>
        <fullName evidence="2">DUF2069 domain-containing protein</fullName>
    </submittedName>
</protein>
<sequence>MTATDHLQQLKTRVRLARLLTLTSYAALMALLSAWFLVLAPAPGDRPWVVWLWHLAPLLAFAPSILKGRPRAHAWLCFVLLLLFIEAVLAATHPATFGLGLAYCLLVGLLFVAAMYYARWKGQLLRLGNGS</sequence>
<evidence type="ECO:0000313" key="3">
    <source>
        <dbReference type="Proteomes" id="UP001596422"/>
    </source>
</evidence>
<dbReference type="RefSeq" id="WP_379912136.1">
    <property type="nucleotide sequence ID" value="NZ_JBHSWE010000001.1"/>
</dbReference>
<organism evidence="2 3">
    <name type="scientific">Marinobacterium aestuariivivens</name>
    <dbReference type="NCBI Taxonomy" id="1698799"/>
    <lineage>
        <taxon>Bacteria</taxon>
        <taxon>Pseudomonadati</taxon>
        <taxon>Pseudomonadota</taxon>
        <taxon>Gammaproteobacteria</taxon>
        <taxon>Oceanospirillales</taxon>
        <taxon>Oceanospirillaceae</taxon>
        <taxon>Marinobacterium</taxon>
    </lineage>
</organism>
<accession>A0ABW2A7U5</accession>
<evidence type="ECO:0000256" key="1">
    <source>
        <dbReference type="SAM" id="Phobius"/>
    </source>
</evidence>
<name>A0ABW2A7U5_9GAMM</name>
<dbReference type="InterPro" id="IPR018643">
    <property type="entry name" value="DUF2069_membrane"/>
</dbReference>
<gene>
    <name evidence="2" type="ORF">ACFQDL_28630</name>
</gene>
<feature type="transmembrane region" description="Helical" evidence="1">
    <location>
        <begin position="20"/>
        <end position="42"/>
    </location>
</feature>
<keyword evidence="1" id="KW-0472">Membrane</keyword>
<dbReference type="Pfam" id="PF09842">
    <property type="entry name" value="DUF2069"/>
    <property type="match status" value="1"/>
</dbReference>
<comment type="caution">
    <text evidence="2">The sequence shown here is derived from an EMBL/GenBank/DDBJ whole genome shotgun (WGS) entry which is preliminary data.</text>
</comment>
<reference evidence="3" key="1">
    <citation type="journal article" date="2019" name="Int. J. Syst. Evol. Microbiol.">
        <title>The Global Catalogue of Microorganisms (GCM) 10K type strain sequencing project: providing services to taxonomists for standard genome sequencing and annotation.</title>
        <authorList>
            <consortium name="The Broad Institute Genomics Platform"/>
            <consortium name="The Broad Institute Genome Sequencing Center for Infectious Disease"/>
            <person name="Wu L."/>
            <person name="Ma J."/>
        </authorList>
    </citation>
    <scope>NUCLEOTIDE SEQUENCE [LARGE SCALE GENOMIC DNA]</scope>
    <source>
        <strain evidence="3">NBRC 111756</strain>
    </source>
</reference>
<keyword evidence="1" id="KW-0812">Transmembrane</keyword>
<proteinExistence type="predicted"/>